<dbReference type="SUPFAM" id="SSF52833">
    <property type="entry name" value="Thioredoxin-like"/>
    <property type="match status" value="1"/>
</dbReference>
<reference evidence="10 11" key="1">
    <citation type="submission" date="2024-11" db="EMBL/GenBank/DDBJ databases">
        <title>Chromosome-level genome assembly of the freshwater bivalve Anodonta woodiana.</title>
        <authorList>
            <person name="Chen X."/>
        </authorList>
    </citation>
    <scope>NUCLEOTIDE SEQUENCE [LARGE SCALE GENOMIC DNA]</scope>
    <source>
        <strain evidence="10">MN2024</strain>
        <tissue evidence="10">Gills</tissue>
    </source>
</reference>
<feature type="domain" description="UBX" evidence="9">
    <location>
        <begin position="278"/>
        <end position="353"/>
    </location>
</feature>
<feature type="compositionally biased region" description="Basic and acidic residues" evidence="7">
    <location>
        <begin position="272"/>
        <end position="282"/>
    </location>
</feature>
<organism evidence="10 11">
    <name type="scientific">Sinanodonta woodiana</name>
    <name type="common">Chinese pond mussel</name>
    <name type="synonym">Anodonta woodiana</name>
    <dbReference type="NCBI Taxonomy" id="1069815"/>
    <lineage>
        <taxon>Eukaryota</taxon>
        <taxon>Metazoa</taxon>
        <taxon>Spiralia</taxon>
        <taxon>Lophotrochozoa</taxon>
        <taxon>Mollusca</taxon>
        <taxon>Bivalvia</taxon>
        <taxon>Autobranchia</taxon>
        <taxon>Heteroconchia</taxon>
        <taxon>Palaeoheterodonta</taxon>
        <taxon>Unionida</taxon>
        <taxon>Unionoidea</taxon>
        <taxon>Unionidae</taxon>
        <taxon>Unioninae</taxon>
        <taxon>Sinanodonta</taxon>
    </lineage>
</organism>
<dbReference type="GO" id="GO:0005789">
    <property type="term" value="C:endoplasmic reticulum membrane"/>
    <property type="evidence" value="ECO:0007669"/>
    <property type="project" value="UniProtKB-SubCell"/>
</dbReference>
<dbReference type="SUPFAM" id="SSF54236">
    <property type="entry name" value="Ubiquitin-like"/>
    <property type="match status" value="1"/>
</dbReference>
<dbReference type="InterPro" id="IPR001012">
    <property type="entry name" value="UBX_dom"/>
</dbReference>
<evidence type="ECO:0000256" key="6">
    <source>
        <dbReference type="ARBA" id="ARBA00046062"/>
    </source>
</evidence>
<protein>
    <recommendedName>
        <fullName evidence="4">UBX domain-containing protein 4</fullName>
    </recommendedName>
    <alternativeName>
        <fullName evidence="5">UBX domain-containing protein 2</fullName>
    </alternativeName>
</protein>
<dbReference type="AlphaFoldDB" id="A0ABD3TJ63"/>
<feature type="region of interest" description="Disordered" evidence="7">
    <location>
        <begin position="128"/>
        <end position="162"/>
    </location>
</feature>
<comment type="subunit">
    <text evidence="3">Directly interacts with VCP. Interacts with UBQLN1. Forms a complex with VCP and UBQLN1.</text>
</comment>
<feature type="compositionally biased region" description="Basic and acidic residues" evidence="7">
    <location>
        <begin position="218"/>
        <end position="257"/>
    </location>
</feature>
<proteinExistence type="predicted"/>
<dbReference type="PROSITE" id="PS50033">
    <property type="entry name" value="UBX"/>
    <property type="match status" value="1"/>
</dbReference>
<keyword evidence="8" id="KW-1133">Transmembrane helix</keyword>
<dbReference type="Proteomes" id="UP001634394">
    <property type="component" value="Unassembled WGS sequence"/>
</dbReference>
<feature type="compositionally biased region" description="Low complexity" evidence="7">
    <location>
        <begin position="408"/>
        <end position="421"/>
    </location>
</feature>
<evidence type="ECO:0000259" key="9">
    <source>
        <dbReference type="PROSITE" id="PS50033"/>
    </source>
</evidence>
<keyword evidence="2" id="KW-0834">Unfolded protein response</keyword>
<gene>
    <name evidence="10" type="ORF">ACJMK2_022462</name>
</gene>
<feature type="transmembrane region" description="Helical" evidence="8">
    <location>
        <begin position="372"/>
        <end position="394"/>
    </location>
</feature>
<dbReference type="Pfam" id="PF23187">
    <property type="entry name" value="UBX7_N"/>
    <property type="match status" value="1"/>
</dbReference>
<evidence type="ECO:0000256" key="5">
    <source>
        <dbReference type="ARBA" id="ARBA00041575"/>
    </source>
</evidence>
<dbReference type="Pfam" id="PF00789">
    <property type="entry name" value="UBX"/>
    <property type="match status" value="1"/>
</dbReference>
<dbReference type="InterPro" id="IPR036249">
    <property type="entry name" value="Thioredoxin-like_sf"/>
</dbReference>
<comment type="function">
    <text evidence="6">Involved in endoplasmic reticulum-associated protein degradation (ERAD). Acts as a platform to recruit both UBQLN1 and VCP to the ER during ERAD.</text>
</comment>
<sequence>MKWFQGSIPEAIQSSKAKKSVFIVYVYGEDELSQQMSKTWEDEEVTKICEANKVVAVRIAGNSEACGFFSQIYPVIVMPSSFFIGEGGVPLEVTGGHSEPTEFLKKIERVLQDHKRQVQNAVGDGAQAALPETGASNSQTSVETKEELSSTSSDSQDLSDKVEKAKRLIEEKRKEKLQAEEEKARQAEKERRLLGQELQQLRENQKEQELKELQEQFKKEKQEERKAKERVREQIAKDREERAARFKKEKEEREKSHVANKQSHAQKQQEAMAKEEAKKRETARIQVRLPDGSSISQTFPSGEPLQSLCDFVSQQIGSYPTLSTTFPKRVFTEEDMSVSFLDLQLVPSAVVIAIPTRQSRSPGISSDSTGGVFSLFLTPIMMLWNMLFYLYCLIFGGGSGSSRRNPSPKESSSTSPQTSQEFGSKGRVDSNPESTRQARQRGNTHRLTDIKDDDDENATWNGNSTQQL</sequence>
<evidence type="ECO:0000256" key="8">
    <source>
        <dbReference type="SAM" id="Phobius"/>
    </source>
</evidence>
<feature type="compositionally biased region" description="Polar residues" evidence="7">
    <location>
        <begin position="458"/>
        <end position="468"/>
    </location>
</feature>
<evidence type="ECO:0000313" key="11">
    <source>
        <dbReference type="Proteomes" id="UP001634394"/>
    </source>
</evidence>
<dbReference type="GO" id="GO:0006986">
    <property type="term" value="P:response to unfolded protein"/>
    <property type="evidence" value="ECO:0007669"/>
    <property type="project" value="UniProtKB-KW"/>
</dbReference>
<dbReference type="PANTHER" id="PTHR46424">
    <property type="entry name" value="UBX DOMAIN-CONTAINING PROTEIN 4"/>
    <property type="match status" value="1"/>
</dbReference>
<evidence type="ECO:0000256" key="1">
    <source>
        <dbReference type="ARBA" id="ARBA00004406"/>
    </source>
</evidence>
<comment type="subcellular location">
    <subcellularLocation>
        <location evidence="1">Endoplasmic reticulum membrane</location>
        <topology evidence="1">Peripheral membrane protein</topology>
    </subcellularLocation>
</comment>
<evidence type="ECO:0000256" key="7">
    <source>
        <dbReference type="SAM" id="MobiDB-lite"/>
    </source>
</evidence>
<dbReference type="SMART" id="SM00166">
    <property type="entry name" value="UBX"/>
    <property type="match status" value="1"/>
</dbReference>
<dbReference type="InterPro" id="IPR029071">
    <property type="entry name" value="Ubiquitin-like_domsf"/>
</dbReference>
<dbReference type="CDD" id="cd16117">
    <property type="entry name" value="UBX_UBXN4"/>
    <property type="match status" value="1"/>
</dbReference>
<dbReference type="Gene3D" id="3.40.30.10">
    <property type="entry name" value="Glutaredoxin"/>
    <property type="match status" value="1"/>
</dbReference>
<evidence type="ECO:0000256" key="3">
    <source>
        <dbReference type="ARBA" id="ARBA00038812"/>
    </source>
</evidence>
<dbReference type="Gene3D" id="3.10.20.90">
    <property type="entry name" value="Phosphatidylinositol 3-kinase Catalytic Subunit, Chain A, domain 1"/>
    <property type="match status" value="1"/>
</dbReference>
<evidence type="ECO:0000256" key="2">
    <source>
        <dbReference type="ARBA" id="ARBA00023230"/>
    </source>
</evidence>
<keyword evidence="11" id="KW-1185">Reference proteome</keyword>
<evidence type="ECO:0000256" key="4">
    <source>
        <dbReference type="ARBA" id="ARBA00040925"/>
    </source>
</evidence>
<accession>A0ABD3TJ63</accession>
<evidence type="ECO:0000313" key="10">
    <source>
        <dbReference type="EMBL" id="KAL3837079.1"/>
    </source>
</evidence>
<keyword evidence="8" id="KW-0812">Transmembrane</keyword>
<dbReference type="PANTHER" id="PTHR46424:SF1">
    <property type="entry name" value="UBX DOMAIN-CONTAINING PROTEIN 4"/>
    <property type="match status" value="1"/>
</dbReference>
<keyword evidence="8" id="KW-0472">Membrane</keyword>
<feature type="region of interest" description="Disordered" evidence="7">
    <location>
        <begin position="218"/>
        <end position="282"/>
    </location>
</feature>
<comment type="caution">
    <text evidence="10">The sequence shown here is derived from an EMBL/GenBank/DDBJ whole genome shotgun (WGS) entry which is preliminary data.</text>
</comment>
<name>A0ABD3TJ63_SINWO</name>
<dbReference type="EMBL" id="JBJQND010000018">
    <property type="protein sequence ID" value="KAL3837079.1"/>
    <property type="molecule type" value="Genomic_DNA"/>
</dbReference>
<feature type="region of interest" description="Disordered" evidence="7">
    <location>
        <begin position="401"/>
        <end position="468"/>
    </location>
</feature>